<evidence type="ECO:0000313" key="3">
    <source>
        <dbReference type="Proteomes" id="UP000280960"/>
    </source>
</evidence>
<accession>A0A3G2R2G1</accession>
<name>A0A3G2R2G1_9FIRM</name>
<protein>
    <submittedName>
        <fullName evidence="2">Amidohydrolase</fullName>
    </submittedName>
</protein>
<dbReference type="InterPro" id="IPR013108">
    <property type="entry name" value="Amidohydro_3"/>
</dbReference>
<dbReference type="PANTHER" id="PTHR11647:SF1">
    <property type="entry name" value="COLLAPSIN RESPONSE MEDIATOR PROTEIN"/>
    <property type="match status" value="1"/>
</dbReference>
<feature type="domain" description="Amidohydrolase 3" evidence="1">
    <location>
        <begin position="325"/>
        <end position="436"/>
    </location>
</feature>
<dbReference type="Proteomes" id="UP000280960">
    <property type="component" value="Chromosome"/>
</dbReference>
<dbReference type="GO" id="GO:0016811">
    <property type="term" value="F:hydrolase activity, acting on carbon-nitrogen (but not peptide) bonds, in linear amides"/>
    <property type="evidence" value="ECO:0007669"/>
    <property type="project" value="InterPro"/>
</dbReference>
<dbReference type="EMBL" id="CP033169">
    <property type="protein sequence ID" value="AYO29630.1"/>
    <property type="molecule type" value="Genomic_DNA"/>
</dbReference>
<reference evidence="2 3" key="1">
    <citation type="submission" date="2018-10" db="EMBL/GenBank/DDBJ databases">
        <authorList>
            <person name="Zhang X."/>
        </authorList>
    </citation>
    <scope>NUCLEOTIDE SEQUENCE [LARGE SCALE GENOMIC DNA]</scope>
    <source>
        <strain evidence="2 3">SK-G1</strain>
    </source>
</reference>
<keyword evidence="3" id="KW-1185">Reference proteome</keyword>
<dbReference type="Gene3D" id="3.30.1490.130">
    <property type="entry name" value="D-aminoacylase. Domain 3"/>
    <property type="match status" value="1"/>
</dbReference>
<organism evidence="2 3">
    <name type="scientific">Biomaibacter acetigenes</name>
    <dbReference type="NCBI Taxonomy" id="2316383"/>
    <lineage>
        <taxon>Bacteria</taxon>
        <taxon>Bacillati</taxon>
        <taxon>Bacillota</taxon>
        <taxon>Clostridia</taxon>
        <taxon>Thermosediminibacterales</taxon>
        <taxon>Tepidanaerobacteraceae</taxon>
        <taxon>Biomaibacter</taxon>
    </lineage>
</organism>
<dbReference type="SUPFAM" id="SSF51556">
    <property type="entry name" value="Metallo-dependent hydrolases"/>
    <property type="match status" value="1"/>
</dbReference>
<gene>
    <name evidence="2" type="ORF">D2962_02530</name>
</gene>
<keyword evidence="2" id="KW-0378">Hydrolase</keyword>
<dbReference type="InterPro" id="IPR032466">
    <property type="entry name" value="Metal_Hydrolase"/>
</dbReference>
<sequence length="457" mass="50497">MKIVIKGGRVIDPETSFDRITDITVSDGKISRIGDTSETADCAINAEGKVVCPGFIDIHMHEDRITSQDTHKIFKTRALECMLNMGVTTAVGGNCGESPEDFGQYAGMLERAGMPVNFCCFMGHKTLRELVDLNDPYIPASDRHIEEMKSLLKKALQDGVVGISFGLEYTPGASTEEIIALGNVLHGFENRLMAAHYRYDADRGIEALQELIDISGENHLPMQISHLGSCCAFGNMKEGLALIDNAKRRGIDVEADCYPYAAFSTTIGSPVFDPGCFERWKSSYGAVLVAEGKYRGYYCDEYIFEDLRKHYPETIVVAFVMNQNEVMEAIQHPGIMVASDGYIHDGQGHPRVAGTFPKVLGRFVREEKTLDLIEALSKMTILPAKRLNFSKKGRIQEGCDADIVIFDPEQIIDRATFEKPLESPSGIEWVIVNGEVALQKSHPVNNQNGKIIRFGGA</sequence>
<evidence type="ECO:0000259" key="1">
    <source>
        <dbReference type="Pfam" id="PF07969"/>
    </source>
</evidence>
<dbReference type="AlphaFoldDB" id="A0A3G2R2G1"/>
<proteinExistence type="predicted"/>
<dbReference type="KEGG" id="bacg:D2962_02530"/>
<dbReference type="InterPro" id="IPR023100">
    <property type="entry name" value="D-aminoacylase_insert_dom_sf"/>
</dbReference>
<dbReference type="Pfam" id="PF07969">
    <property type="entry name" value="Amidohydro_3"/>
    <property type="match status" value="2"/>
</dbReference>
<feature type="domain" description="Amidohydrolase 3" evidence="1">
    <location>
        <begin position="44"/>
        <end position="101"/>
    </location>
</feature>
<evidence type="ECO:0000313" key="2">
    <source>
        <dbReference type="EMBL" id="AYO29630.1"/>
    </source>
</evidence>
<dbReference type="SUPFAM" id="SSF51338">
    <property type="entry name" value="Composite domain of metallo-dependent hydrolases"/>
    <property type="match status" value="1"/>
</dbReference>
<dbReference type="PANTHER" id="PTHR11647">
    <property type="entry name" value="HYDRANTOINASE/DIHYDROPYRIMIDINASE FAMILY MEMBER"/>
    <property type="match status" value="1"/>
</dbReference>
<dbReference type="InterPro" id="IPR050378">
    <property type="entry name" value="Metallo-dep_Hydrolases_sf"/>
</dbReference>
<dbReference type="Gene3D" id="2.30.40.10">
    <property type="entry name" value="Urease, subunit C, domain 1"/>
    <property type="match status" value="1"/>
</dbReference>
<dbReference type="InterPro" id="IPR011059">
    <property type="entry name" value="Metal-dep_hydrolase_composite"/>
</dbReference>
<dbReference type="Gene3D" id="3.20.20.140">
    <property type="entry name" value="Metal-dependent hydrolases"/>
    <property type="match status" value="1"/>
</dbReference>
<dbReference type="RefSeq" id="WP_122014023.1">
    <property type="nucleotide sequence ID" value="NZ_CP033169.1"/>
</dbReference>